<name>A0A5C2SFG3_9APHY</name>
<proteinExistence type="predicted"/>
<accession>A0A5C2SFG3</accession>
<dbReference type="AlphaFoldDB" id="A0A5C2SFG3"/>
<dbReference type="OrthoDB" id="2757087at2759"/>
<organism evidence="1 2">
    <name type="scientific">Lentinus tigrinus ALCF2SS1-6</name>
    <dbReference type="NCBI Taxonomy" id="1328759"/>
    <lineage>
        <taxon>Eukaryota</taxon>
        <taxon>Fungi</taxon>
        <taxon>Dikarya</taxon>
        <taxon>Basidiomycota</taxon>
        <taxon>Agaricomycotina</taxon>
        <taxon>Agaricomycetes</taxon>
        <taxon>Polyporales</taxon>
        <taxon>Polyporaceae</taxon>
        <taxon>Lentinus</taxon>
    </lineage>
</organism>
<protein>
    <submittedName>
        <fullName evidence="1">Uncharacterized protein</fullName>
    </submittedName>
</protein>
<dbReference type="EMBL" id="ML122267">
    <property type="protein sequence ID" value="RPD60086.1"/>
    <property type="molecule type" value="Genomic_DNA"/>
</dbReference>
<reference evidence="1" key="1">
    <citation type="journal article" date="2018" name="Genome Biol. Evol.">
        <title>Genomics and development of Lentinus tigrinus, a white-rot wood-decaying mushroom with dimorphic fruiting bodies.</title>
        <authorList>
            <person name="Wu B."/>
            <person name="Xu Z."/>
            <person name="Knudson A."/>
            <person name="Carlson A."/>
            <person name="Chen N."/>
            <person name="Kovaka S."/>
            <person name="LaButti K."/>
            <person name="Lipzen A."/>
            <person name="Pennachio C."/>
            <person name="Riley R."/>
            <person name="Schakwitz W."/>
            <person name="Umezawa K."/>
            <person name="Ohm R.A."/>
            <person name="Grigoriev I.V."/>
            <person name="Nagy L.G."/>
            <person name="Gibbons J."/>
            <person name="Hibbett D."/>
        </authorList>
    </citation>
    <scope>NUCLEOTIDE SEQUENCE [LARGE SCALE GENOMIC DNA]</scope>
    <source>
        <strain evidence="1">ALCF2SS1-6</strain>
    </source>
</reference>
<gene>
    <name evidence="1" type="ORF">L227DRAFT_575619</name>
</gene>
<dbReference type="Proteomes" id="UP000313359">
    <property type="component" value="Unassembled WGS sequence"/>
</dbReference>
<keyword evidence="2" id="KW-1185">Reference proteome</keyword>
<evidence type="ECO:0000313" key="1">
    <source>
        <dbReference type="EMBL" id="RPD60086.1"/>
    </source>
</evidence>
<sequence>MARSAAKIAATRMVVEQDSKPIHKFVAPQRFAMPRPEKPKGHYSEILEWKEEGEQIASPQDGDYEQDKYEVSPHQLAVRLLGPHVVDYLLQGGGYIERVLAPSRTMASFFNAMSSRRVADVPRAPGLVAQASEQAVSGTMLEPQQEFSPSSHWTPSPVTASGEVPTGFFVGREGLIWPLPPRECMFSPIEDLLPAIRPEPQPRTTSIIAAVLPTIASIEDAHPYHEAAVAYSSGTHKRMSSAVPESLTVSHLMAHNTTAPGLASAHLTSRGCATRMGQKITQAHLIGWDEPESPLDSLDFTALLIRGSPASSLASTSTVSTPPVTPPNEWTGLVPPRNPHAGAVGDGRPFAGGPTTAMAVLTRTQQRGSTRARIWSPLVEDDLFPCDDGNLRWPCAD</sequence>
<evidence type="ECO:0000313" key="2">
    <source>
        <dbReference type="Proteomes" id="UP000313359"/>
    </source>
</evidence>